<accession>A0A6A6XM17</accession>
<feature type="compositionally biased region" description="Basic and acidic residues" evidence="1">
    <location>
        <begin position="65"/>
        <end position="76"/>
    </location>
</feature>
<feature type="compositionally biased region" description="Low complexity" evidence="1">
    <location>
        <begin position="36"/>
        <end position="49"/>
    </location>
</feature>
<dbReference type="Proteomes" id="UP000799757">
    <property type="component" value="Unassembled WGS sequence"/>
</dbReference>
<name>A0A6A6XM17_9PLEO</name>
<evidence type="ECO:0000256" key="1">
    <source>
        <dbReference type="SAM" id="MobiDB-lite"/>
    </source>
</evidence>
<dbReference type="EMBL" id="MU001804">
    <property type="protein sequence ID" value="KAF2797561.1"/>
    <property type="molecule type" value="Genomic_DNA"/>
</dbReference>
<evidence type="ECO:0000313" key="2">
    <source>
        <dbReference type="EMBL" id="KAF2797561.1"/>
    </source>
</evidence>
<feature type="region of interest" description="Disordered" evidence="1">
    <location>
        <begin position="127"/>
        <end position="153"/>
    </location>
</feature>
<reference evidence="2" key="1">
    <citation type="journal article" date="2020" name="Stud. Mycol.">
        <title>101 Dothideomycetes genomes: a test case for predicting lifestyles and emergence of pathogens.</title>
        <authorList>
            <person name="Haridas S."/>
            <person name="Albert R."/>
            <person name="Binder M."/>
            <person name="Bloem J."/>
            <person name="Labutti K."/>
            <person name="Salamov A."/>
            <person name="Andreopoulos B."/>
            <person name="Baker S."/>
            <person name="Barry K."/>
            <person name="Bills G."/>
            <person name="Bluhm B."/>
            <person name="Cannon C."/>
            <person name="Castanera R."/>
            <person name="Culley D."/>
            <person name="Daum C."/>
            <person name="Ezra D."/>
            <person name="Gonzalez J."/>
            <person name="Henrissat B."/>
            <person name="Kuo A."/>
            <person name="Liang C."/>
            <person name="Lipzen A."/>
            <person name="Lutzoni F."/>
            <person name="Magnuson J."/>
            <person name="Mondo S."/>
            <person name="Nolan M."/>
            <person name="Ohm R."/>
            <person name="Pangilinan J."/>
            <person name="Park H.-J."/>
            <person name="Ramirez L."/>
            <person name="Alfaro M."/>
            <person name="Sun H."/>
            <person name="Tritt A."/>
            <person name="Yoshinaga Y."/>
            <person name="Zwiers L.-H."/>
            <person name="Turgeon B."/>
            <person name="Goodwin S."/>
            <person name="Spatafora J."/>
            <person name="Crous P."/>
            <person name="Grigoriev I."/>
        </authorList>
    </citation>
    <scope>NUCLEOTIDE SEQUENCE</scope>
    <source>
        <strain evidence="2">CBS 109.77</strain>
    </source>
</reference>
<proteinExistence type="predicted"/>
<evidence type="ECO:0000313" key="3">
    <source>
        <dbReference type="Proteomes" id="UP000799757"/>
    </source>
</evidence>
<protein>
    <submittedName>
        <fullName evidence="2">Uncharacterized protein</fullName>
    </submittedName>
</protein>
<feature type="region of interest" description="Disordered" evidence="1">
    <location>
        <begin position="1"/>
        <end position="96"/>
    </location>
</feature>
<organism evidence="2 3">
    <name type="scientific">Melanomma pulvis-pyrius CBS 109.77</name>
    <dbReference type="NCBI Taxonomy" id="1314802"/>
    <lineage>
        <taxon>Eukaryota</taxon>
        <taxon>Fungi</taxon>
        <taxon>Dikarya</taxon>
        <taxon>Ascomycota</taxon>
        <taxon>Pezizomycotina</taxon>
        <taxon>Dothideomycetes</taxon>
        <taxon>Pleosporomycetidae</taxon>
        <taxon>Pleosporales</taxon>
        <taxon>Melanommataceae</taxon>
        <taxon>Melanomma</taxon>
    </lineage>
</organism>
<keyword evidence="3" id="KW-1185">Reference proteome</keyword>
<gene>
    <name evidence="2" type="ORF">K505DRAFT_358346</name>
</gene>
<dbReference type="AlphaFoldDB" id="A0A6A6XM17"/>
<sequence>MLSAVSRAARNHGGGGRWQAPAHCPTTRARQRAHVQARSGASQHAAAAAAERDGQGRRRRTRASRPMEGDAERGVPERSPQSKTQETLRPGAARRTWTLAERSLTVDDGKMRRDHWLKRQRMRPLSFEEARLSRPASRPRSPGGPGWPGWGEAWESSHQAAAFPPGAPHAAVGAVASQPHAADHDGCVVAARSPSAEARNTASSVCNPLRTSSDAIAALQSGRRLCLAAVCAPACEMSVAADCDCGAYRNAP</sequence>